<keyword evidence="3" id="KW-0805">Transcription regulation</keyword>
<evidence type="ECO:0000259" key="8">
    <source>
        <dbReference type="PROSITE" id="PS50110"/>
    </source>
</evidence>
<dbReference type="SMART" id="SM00382">
    <property type="entry name" value="AAA"/>
    <property type="match status" value="1"/>
</dbReference>
<dbReference type="CDD" id="cd00009">
    <property type="entry name" value="AAA"/>
    <property type="match status" value="1"/>
</dbReference>
<keyword evidence="5" id="KW-0804">Transcription</keyword>
<dbReference type="Proteomes" id="UP000230821">
    <property type="component" value="Unassembled WGS sequence"/>
</dbReference>
<proteinExistence type="predicted"/>
<dbReference type="FunFam" id="3.40.50.300:FF:000006">
    <property type="entry name" value="DNA-binding transcriptional regulator NtrC"/>
    <property type="match status" value="1"/>
</dbReference>
<evidence type="ECO:0000256" key="2">
    <source>
        <dbReference type="ARBA" id="ARBA00022840"/>
    </source>
</evidence>
<gene>
    <name evidence="9" type="ORF">CSA56_18130</name>
</gene>
<dbReference type="InterPro" id="IPR025662">
    <property type="entry name" value="Sigma_54_int_dom_ATP-bd_1"/>
</dbReference>
<dbReference type="InterPro" id="IPR003593">
    <property type="entry name" value="AAA+_ATPase"/>
</dbReference>
<evidence type="ECO:0000259" key="7">
    <source>
        <dbReference type="PROSITE" id="PS50045"/>
    </source>
</evidence>
<dbReference type="SMART" id="SM00448">
    <property type="entry name" value="REC"/>
    <property type="match status" value="1"/>
</dbReference>
<evidence type="ECO:0000256" key="3">
    <source>
        <dbReference type="ARBA" id="ARBA00023015"/>
    </source>
</evidence>
<evidence type="ECO:0000256" key="6">
    <source>
        <dbReference type="PROSITE-ProRule" id="PRU00169"/>
    </source>
</evidence>
<evidence type="ECO:0000256" key="5">
    <source>
        <dbReference type="ARBA" id="ARBA00023163"/>
    </source>
</evidence>
<dbReference type="PROSITE" id="PS50045">
    <property type="entry name" value="SIGMA54_INTERACT_4"/>
    <property type="match status" value="1"/>
</dbReference>
<feature type="modified residue" description="4-aspartylphosphate" evidence="6">
    <location>
        <position position="54"/>
    </location>
</feature>
<dbReference type="Gene3D" id="3.40.50.2300">
    <property type="match status" value="1"/>
</dbReference>
<dbReference type="InterPro" id="IPR025943">
    <property type="entry name" value="Sigma_54_int_dom_ATP-bd_2"/>
</dbReference>
<dbReference type="GO" id="GO:0005524">
    <property type="term" value="F:ATP binding"/>
    <property type="evidence" value="ECO:0007669"/>
    <property type="project" value="UniProtKB-KW"/>
</dbReference>
<dbReference type="InterPro" id="IPR002078">
    <property type="entry name" value="Sigma_54_int"/>
</dbReference>
<dbReference type="InterPro" id="IPR009057">
    <property type="entry name" value="Homeodomain-like_sf"/>
</dbReference>
<evidence type="ECO:0000313" key="9">
    <source>
        <dbReference type="EMBL" id="PIE31497.1"/>
    </source>
</evidence>
<sequence>MQNLKILVVDDEKRLADELFEFLEENDFQAYVAYKPSQGFEILKTQQIDIVILDLKLPEMTGLEMLRHLKKDYADTDVIMVSGHGDMEAVIQSIRLGAFDFLQKPFRPFDIKTSIERTGRYHQLNQEYHKLQRSYSLISKELQQAINANIVGQSQAIKDILEMAETAAQHDEANVLILGESGTGKELIARMIHHHSSRTGQIFHAVNCSAIPRELFESEFFGHKKGAFTGALESKKGYFQIADGGTLFLDEIGDLPFELQAKLLRVIEDNTVNVIGSDTPLRVDVRVIAATNQNLPQKVKEGKFRADLYYRLNTVVIKTPPLRERQEDIPVLVEYFVRFFAEKMNKPAPAIRQHTMERLIHYSFPGNIRELRNMLERAMIFSKGGNLEITYPDNELNGTDSHSDRPKTFDLQIIEKETILAALKETDYNQVKAAILLNISRQALERRIKKHQIVL</sequence>
<dbReference type="Gene3D" id="3.40.50.300">
    <property type="entry name" value="P-loop containing nucleotide triphosphate hydrolases"/>
    <property type="match status" value="1"/>
</dbReference>
<dbReference type="Gene3D" id="1.10.10.60">
    <property type="entry name" value="Homeodomain-like"/>
    <property type="match status" value="1"/>
</dbReference>
<dbReference type="GO" id="GO:0000160">
    <property type="term" value="P:phosphorelay signal transduction system"/>
    <property type="evidence" value="ECO:0007669"/>
    <property type="project" value="InterPro"/>
</dbReference>
<dbReference type="InterPro" id="IPR025944">
    <property type="entry name" value="Sigma_54_int_dom_CS"/>
</dbReference>
<dbReference type="Gene3D" id="1.10.8.60">
    <property type="match status" value="1"/>
</dbReference>
<evidence type="ECO:0000256" key="4">
    <source>
        <dbReference type="ARBA" id="ARBA00023125"/>
    </source>
</evidence>
<comment type="caution">
    <text evidence="9">The sequence shown here is derived from an EMBL/GenBank/DDBJ whole genome shotgun (WGS) entry which is preliminary data.</text>
</comment>
<organism evidence="9 10">
    <name type="scientific">candidate division KSB3 bacterium</name>
    <dbReference type="NCBI Taxonomy" id="2044937"/>
    <lineage>
        <taxon>Bacteria</taxon>
        <taxon>candidate division KSB3</taxon>
    </lineage>
</organism>
<evidence type="ECO:0000313" key="10">
    <source>
        <dbReference type="Proteomes" id="UP000230821"/>
    </source>
</evidence>
<dbReference type="PROSITE" id="PS50110">
    <property type="entry name" value="RESPONSE_REGULATORY"/>
    <property type="match status" value="1"/>
</dbReference>
<dbReference type="GO" id="GO:0006355">
    <property type="term" value="P:regulation of DNA-templated transcription"/>
    <property type="evidence" value="ECO:0007669"/>
    <property type="project" value="InterPro"/>
</dbReference>
<keyword evidence="1" id="KW-0547">Nucleotide-binding</keyword>
<evidence type="ECO:0000256" key="1">
    <source>
        <dbReference type="ARBA" id="ARBA00022741"/>
    </source>
</evidence>
<dbReference type="PROSITE" id="PS00676">
    <property type="entry name" value="SIGMA54_INTERACT_2"/>
    <property type="match status" value="1"/>
</dbReference>
<dbReference type="InterPro" id="IPR027417">
    <property type="entry name" value="P-loop_NTPase"/>
</dbReference>
<dbReference type="AlphaFoldDB" id="A0A2G6K739"/>
<dbReference type="InterPro" id="IPR001789">
    <property type="entry name" value="Sig_transdc_resp-reg_receiver"/>
</dbReference>
<keyword evidence="6" id="KW-0597">Phosphoprotein</keyword>
<feature type="domain" description="Response regulatory" evidence="8">
    <location>
        <begin position="5"/>
        <end position="119"/>
    </location>
</feature>
<reference evidence="9 10" key="1">
    <citation type="submission" date="2017-10" db="EMBL/GenBank/DDBJ databases">
        <title>Novel microbial diversity and functional potential in the marine mammal oral microbiome.</title>
        <authorList>
            <person name="Dudek N.K."/>
            <person name="Sun C.L."/>
            <person name="Burstein D."/>
            <person name="Kantor R.S."/>
            <person name="Aliaga Goltsman D.S."/>
            <person name="Bik E.M."/>
            <person name="Thomas B.C."/>
            <person name="Banfield J.F."/>
            <person name="Relman D.A."/>
        </authorList>
    </citation>
    <scope>NUCLEOTIDE SEQUENCE [LARGE SCALE GENOMIC DNA]</scope>
    <source>
        <strain evidence="9">DOLJORAL78_47_16</strain>
    </source>
</reference>
<dbReference type="Pfam" id="PF25601">
    <property type="entry name" value="AAA_lid_14"/>
    <property type="match status" value="1"/>
</dbReference>
<dbReference type="InterPro" id="IPR058031">
    <property type="entry name" value="AAA_lid_NorR"/>
</dbReference>
<accession>A0A2G6K739</accession>
<keyword evidence="4 9" id="KW-0238">DNA-binding</keyword>
<dbReference type="InterPro" id="IPR011006">
    <property type="entry name" value="CheY-like_superfamily"/>
</dbReference>
<dbReference type="Pfam" id="PF02954">
    <property type="entry name" value="HTH_8"/>
    <property type="match status" value="1"/>
</dbReference>
<protein>
    <submittedName>
        <fullName evidence="9">DNA-binding response regulator</fullName>
    </submittedName>
</protein>
<dbReference type="Pfam" id="PF00072">
    <property type="entry name" value="Response_reg"/>
    <property type="match status" value="1"/>
</dbReference>
<dbReference type="PANTHER" id="PTHR32071">
    <property type="entry name" value="TRANSCRIPTIONAL REGULATORY PROTEIN"/>
    <property type="match status" value="1"/>
</dbReference>
<dbReference type="InterPro" id="IPR002197">
    <property type="entry name" value="HTH_Fis"/>
</dbReference>
<dbReference type="EMBL" id="PDSK01000144">
    <property type="protein sequence ID" value="PIE31497.1"/>
    <property type="molecule type" value="Genomic_DNA"/>
</dbReference>
<dbReference type="GO" id="GO:0043565">
    <property type="term" value="F:sequence-specific DNA binding"/>
    <property type="evidence" value="ECO:0007669"/>
    <property type="project" value="InterPro"/>
</dbReference>
<dbReference type="Pfam" id="PF00158">
    <property type="entry name" value="Sigma54_activat"/>
    <property type="match status" value="1"/>
</dbReference>
<dbReference type="PROSITE" id="PS00688">
    <property type="entry name" value="SIGMA54_INTERACT_3"/>
    <property type="match status" value="1"/>
</dbReference>
<dbReference type="SUPFAM" id="SSF46689">
    <property type="entry name" value="Homeodomain-like"/>
    <property type="match status" value="1"/>
</dbReference>
<keyword evidence="2" id="KW-0067">ATP-binding</keyword>
<feature type="domain" description="Sigma-54 factor interaction" evidence="7">
    <location>
        <begin position="150"/>
        <end position="380"/>
    </location>
</feature>
<dbReference type="PROSITE" id="PS00675">
    <property type="entry name" value="SIGMA54_INTERACT_1"/>
    <property type="match status" value="1"/>
</dbReference>
<dbReference type="PRINTS" id="PR01590">
    <property type="entry name" value="HTHFIS"/>
</dbReference>
<dbReference type="SUPFAM" id="SSF52172">
    <property type="entry name" value="CheY-like"/>
    <property type="match status" value="1"/>
</dbReference>
<name>A0A2G6K739_9BACT</name>
<dbReference type="SUPFAM" id="SSF52540">
    <property type="entry name" value="P-loop containing nucleoside triphosphate hydrolases"/>
    <property type="match status" value="1"/>
</dbReference>